<dbReference type="InterPro" id="IPR057326">
    <property type="entry name" value="KR_dom"/>
</dbReference>
<sequence length="258" mass="27463">MGKLQGKVALVTGGNSGIGRAIADRFAEEGAHIYIVGRRQTELAKTAAEIGSKATCIQADITQLAELEMIYSRIAKDNRKLDIVVANAGRVENRSIAEADGDHFDRIFDLNVRSAFFTVQKAIPLLNSNASAIFVSSSLNVRSDAGASVYNASKAAVHSLAKTFAVELIPRGVRVNTLSPGPIDTPIVETVAKTPEEAAAFRKWAAAEVPMGRMGQPQEVAAAAVFLASDESSFSTGMELRVDGGHAELQHPQKISLF</sequence>
<dbReference type="PRINTS" id="PR00081">
    <property type="entry name" value="GDHRDH"/>
</dbReference>
<proteinExistence type="predicted"/>
<evidence type="ECO:0000313" key="3">
    <source>
        <dbReference type="EMBL" id="KAL2824277.1"/>
    </source>
</evidence>
<evidence type="ECO:0000256" key="1">
    <source>
        <dbReference type="ARBA" id="ARBA00022857"/>
    </source>
</evidence>
<name>A0ABR4IBD2_9EURO</name>
<protein>
    <recommendedName>
        <fullName evidence="2">Ketoreductase domain-containing protein</fullName>
    </recommendedName>
</protein>
<dbReference type="Gene3D" id="3.40.50.720">
    <property type="entry name" value="NAD(P)-binding Rossmann-like Domain"/>
    <property type="match status" value="1"/>
</dbReference>
<evidence type="ECO:0000313" key="4">
    <source>
        <dbReference type="Proteomes" id="UP001610335"/>
    </source>
</evidence>
<reference evidence="3 4" key="1">
    <citation type="submission" date="2024-07" db="EMBL/GenBank/DDBJ databases">
        <title>Section-level genome sequencing and comparative genomics of Aspergillus sections Usti and Cavernicolus.</title>
        <authorList>
            <consortium name="Lawrence Berkeley National Laboratory"/>
            <person name="Nybo J.L."/>
            <person name="Vesth T.C."/>
            <person name="Theobald S."/>
            <person name="Frisvad J.C."/>
            <person name="Larsen T.O."/>
            <person name="Kjaerboelling I."/>
            <person name="Rothschild-Mancinelli K."/>
            <person name="Lyhne E.K."/>
            <person name="Kogle M.E."/>
            <person name="Barry K."/>
            <person name="Clum A."/>
            <person name="Na H."/>
            <person name="Ledsgaard L."/>
            <person name="Lin J."/>
            <person name="Lipzen A."/>
            <person name="Kuo A."/>
            <person name="Riley R."/>
            <person name="Mondo S."/>
            <person name="LaButti K."/>
            <person name="Haridas S."/>
            <person name="Pangalinan J."/>
            <person name="Salamov A.A."/>
            <person name="Simmons B.A."/>
            <person name="Magnuson J.K."/>
            <person name="Chen J."/>
            <person name="Drula E."/>
            <person name="Henrissat B."/>
            <person name="Wiebenga A."/>
            <person name="Lubbers R.J."/>
            <person name="Gomes A.C."/>
            <person name="Makela M.R."/>
            <person name="Stajich J."/>
            <person name="Grigoriev I.V."/>
            <person name="Mortensen U.H."/>
            <person name="De vries R.P."/>
            <person name="Baker S.E."/>
            <person name="Andersen M.R."/>
        </authorList>
    </citation>
    <scope>NUCLEOTIDE SEQUENCE [LARGE SCALE GENOMIC DNA]</scope>
    <source>
        <strain evidence="3 4">CBS 600.67</strain>
    </source>
</reference>
<dbReference type="InterPro" id="IPR002347">
    <property type="entry name" value="SDR_fam"/>
</dbReference>
<dbReference type="EMBL" id="JBFXLS010000045">
    <property type="protein sequence ID" value="KAL2824277.1"/>
    <property type="molecule type" value="Genomic_DNA"/>
</dbReference>
<gene>
    <name evidence="3" type="ORF">BDW59DRAFT_147754</name>
</gene>
<dbReference type="PANTHER" id="PTHR43975">
    <property type="entry name" value="ZGC:101858"/>
    <property type="match status" value="1"/>
</dbReference>
<feature type="domain" description="Ketoreductase" evidence="2">
    <location>
        <begin position="7"/>
        <end position="172"/>
    </location>
</feature>
<dbReference type="NCBIfam" id="NF005559">
    <property type="entry name" value="PRK07231.1"/>
    <property type="match status" value="1"/>
</dbReference>
<keyword evidence="1" id="KW-0521">NADP</keyword>
<accession>A0ABR4IBD2</accession>
<dbReference type="InterPro" id="IPR036291">
    <property type="entry name" value="NAD(P)-bd_dom_sf"/>
</dbReference>
<dbReference type="InterPro" id="IPR020904">
    <property type="entry name" value="Sc_DH/Rdtase_CS"/>
</dbReference>
<keyword evidence="4" id="KW-1185">Reference proteome</keyword>
<dbReference type="PANTHER" id="PTHR43975:SF2">
    <property type="entry name" value="EG:BACR7A4.14 PROTEIN-RELATED"/>
    <property type="match status" value="1"/>
</dbReference>
<evidence type="ECO:0000259" key="2">
    <source>
        <dbReference type="SMART" id="SM00822"/>
    </source>
</evidence>
<dbReference type="CDD" id="cd05233">
    <property type="entry name" value="SDR_c"/>
    <property type="match status" value="1"/>
</dbReference>
<dbReference type="Proteomes" id="UP001610335">
    <property type="component" value="Unassembled WGS sequence"/>
</dbReference>
<dbReference type="SUPFAM" id="SSF51735">
    <property type="entry name" value="NAD(P)-binding Rossmann-fold domains"/>
    <property type="match status" value="1"/>
</dbReference>
<comment type="caution">
    <text evidence="3">The sequence shown here is derived from an EMBL/GenBank/DDBJ whole genome shotgun (WGS) entry which is preliminary data.</text>
</comment>
<organism evidence="3 4">
    <name type="scientific">Aspergillus cavernicola</name>
    <dbReference type="NCBI Taxonomy" id="176166"/>
    <lineage>
        <taxon>Eukaryota</taxon>
        <taxon>Fungi</taxon>
        <taxon>Dikarya</taxon>
        <taxon>Ascomycota</taxon>
        <taxon>Pezizomycotina</taxon>
        <taxon>Eurotiomycetes</taxon>
        <taxon>Eurotiomycetidae</taxon>
        <taxon>Eurotiales</taxon>
        <taxon>Aspergillaceae</taxon>
        <taxon>Aspergillus</taxon>
        <taxon>Aspergillus subgen. Nidulantes</taxon>
    </lineage>
</organism>
<dbReference type="Pfam" id="PF13561">
    <property type="entry name" value="adh_short_C2"/>
    <property type="match status" value="1"/>
</dbReference>
<dbReference type="PROSITE" id="PS00061">
    <property type="entry name" value="ADH_SHORT"/>
    <property type="match status" value="1"/>
</dbReference>
<dbReference type="SMART" id="SM00822">
    <property type="entry name" value="PKS_KR"/>
    <property type="match status" value="1"/>
</dbReference>